<evidence type="ECO:0000256" key="3">
    <source>
        <dbReference type="ARBA" id="ARBA00022737"/>
    </source>
</evidence>
<keyword evidence="9" id="KW-1185">Reference proteome</keyword>
<evidence type="ECO:0000256" key="1">
    <source>
        <dbReference type="ARBA" id="ARBA00004604"/>
    </source>
</evidence>
<comment type="subcellular location">
    <subcellularLocation>
        <location evidence="1">Nucleus</location>
        <location evidence="1">Nucleolus</location>
    </subcellularLocation>
</comment>
<dbReference type="InterPro" id="IPR036322">
    <property type="entry name" value="WD40_repeat_dom_sf"/>
</dbReference>
<dbReference type="AlphaFoldDB" id="A0AAN9FW48"/>
<dbReference type="InterPro" id="IPR012972">
    <property type="entry name" value="NLE"/>
</dbReference>
<evidence type="ECO:0000313" key="9">
    <source>
        <dbReference type="Proteomes" id="UP001374579"/>
    </source>
</evidence>
<dbReference type="InterPro" id="IPR020472">
    <property type="entry name" value="WD40_PAC1"/>
</dbReference>
<feature type="repeat" description="WD" evidence="5">
    <location>
        <begin position="169"/>
        <end position="214"/>
    </location>
</feature>
<sequence>MAGTGERKGRVKKRKIDRAPKTDEDENQEGRRILAQFKSEGGEVTGAPFDLPVDITVDKLQAVCNALLETDETTPYSFFVDDVEIRESLDKTVTKEKLENAEKVLDIVYQPQAVFRVRAVTRCTSTLEAHSAAIVTVAFSPDGRYLASGSGDTTVRFWDLNTETPQHTCKGHKNYVLCVAWSPDGRKLASGSYTKQDNGEVMIWDPETGKQMGQTLTGHKKWVTSLAWKPLHLDPECRYLASASKDTTVRIWDTFLGKYEMILTAHSDTVQCVKWGGADLLYTASSDRTVKVWRSDGVLCRSLEGHAHWVNTLAINTDYVMRTGAYDPAEAKLVKAEVTDSREC</sequence>
<dbReference type="PROSITE" id="PS50082">
    <property type="entry name" value="WD_REPEATS_2"/>
    <property type="match status" value="4"/>
</dbReference>
<proteinExistence type="predicted"/>
<feature type="domain" description="NLE" evidence="7">
    <location>
        <begin position="33"/>
        <end position="93"/>
    </location>
</feature>
<dbReference type="Gene3D" id="2.130.10.10">
    <property type="entry name" value="YVTN repeat-like/Quinoprotein amine dehydrogenase"/>
    <property type="match status" value="2"/>
</dbReference>
<dbReference type="Pfam" id="PF00400">
    <property type="entry name" value="WD40"/>
    <property type="match status" value="4"/>
</dbReference>
<feature type="compositionally biased region" description="Basic and acidic residues" evidence="6">
    <location>
        <begin position="17"/>
        <end position="30"/>
    </location>
</feature>
<evidence type="ECO:0000256" key="4">
    <source>
        <dbReference type="ARBA" id="ARBA00023242"/>
    </source>
</evidence>
<protein>
    <recommendedName>
        <fullName evidence="7">NLE domain-containing protein</fullName>
    </recommendedName>
</protein>
<evidence type="ECO:0000256" key="6">
    <source>
        <dbReference type="SAM" id="MobiDB-lite"/>
    </source>
</evidence>
<dbReference type="EMBL" id="JBAMIC010004070">
    <property type="protein sequence ID" value="KAK7087631.1"/>
    <property type="molecule type" value="Genomic_DNA"/>
</dbReference>
<dbReference type="Pfam" id="PF08154">
    <property type="entry name" value="NLE"/>
    <property type="match status" value="1"/>
</dbReference>
<dbReference type="PANTHER" id="PTHR19848">
    <property type="entry name" value="WD40 REPEAT PROTEIN"/>
    <property type="match status" value="1"/>
</dbReference>
<accession>A0AAN9FW48</accession>
<feature type="repeat" description="WD" evidence="5">
    <location>
        <begin position="263"/>
        <end position="293"/>
    </location>
</feature>
<evidence type="ECO:0000313" key="8">
    <source>
        <dbReference type="EMBL" id="KAK7087631.1"/>
    </source>
</evidence>
<evidence type="ECO:0000256" key="2">
    <source>
        <dbReference type="ARBA" id="ARBA00022574"/>
    </source>
</evidence>
<reference evidence="8 9" key="1">
    <citation type="submission" date="2024-02" db="EMBL/GenBank/DDBJ databases">
        <title>Chromosome-scale genome assembly of the rough periwinkle Littorina saxatilis.</title>
        <authorList>
            <person name="De Jode A."/>
            <person name="Faria R."/>
            <person name="Formenti G."/>
            <person name="Sims Y."/>
            <person name="Smith T.P."/>
            <person name="Tracey A."/>
            <person name="Wood J.M.D."/>
            <person name="Zagrodzka Z.B."/>
            <person name="Johannesson K."/>
            <person name="Butlin R.K."/>
            <person name="Leder E.H."/>
        </authorList>
    </citation>
    <scope>NUCLEOTIDE SEQUENCE [LARGE SCALE GENOMIC DNA]</scope>
    <source>
        <strain evidence="8">Snail1</strain>
        <tissue evidence="8">Muscle</tissue>
    </source>
</reference>
<evidence type="ECO:0000259" key="7">
    <source>
        <dbReference type="Pfam" id="PF08154"/>
    </source>
</evidence>
<dbReference type="SUPFAM" id="SSF50978">
    <property type="entry name" value="WD40 repeat-like"/>
    <property type="match status" value="1"/>
</dbReference>
<evidence type="ECO:0000256" key="5">
    <source>
        <dbReference type="PROSITE-ProRule" id="PRU00221"/>
    </source>
</evidence>
<dbReference type="PANTHER" id="PTHR19848:SF0">
    <property type="entry name" value="NOTCHLESS PROTEIN HOMOLOG 1"/>
    <property type="match status" value="1"/>
</dbReference>
<feature type="repeat" description="WD" evidence="5">
    <location>
        <begin position="127"/>
        <end position="168"/>
    </location>
</feature>
<dbReference type="InterPro" id="IPR015943">
    <property type="entry name" value="WD40/YVTN_repeat-like_dom_sf"/>
</dbReference>
<gene>
    <name evidence="8" type="ORF">V1264_021656</name>
</gene>
<dbReference type="InterPro" id="IPR019775">
    <property type="entry name" value="WD40_repeat_CS"/>
</dbReference>
<comment type="caution">
    <text evidence="8">The sequence shown here is derived from an EMBL/GenBank/DDBJ whole genome shotgun (WGS) entry which is preliminary data.</text>
</comment>
<dbReference type="InterPro" id="IPR001680">
    <property type="entry name" value="WD40_rpt"/>
</dbReference>
<dbReference type="SMART" id="SM00320">
    <property type="entry name" value="WD40"/>
    <property type="match status" value="5"/>
</dbReference>
<feature type="repeat" description="WD" evidence="5">
    <location>
        <begin position="216"/>
        <end position="253"/>
    </location>
</feature>
<dbReference type="GO" id="GO:0000027">
    <property type="term" value="P:ribosomal large subunit assembly"/>
    <property type="evidence" value="ECO:0007669"/>
    <property type="project" value="TreeGrafter"/>
</dbReference>
<dbReference type="Proteomes" id="UP001374579">
    <property type="component" value="Unassembled WGS sequence"/>
</dbReference>
<keyword evidence="4" id="KW-0539">Nucleus</keyword>
<dbReference type="PRINTS" id="PR00320">
    <property type="entry name" value="GPROTEINBRPT"/>
</dbReference>
<feature type="region of interest" description="Disordered" evidence="6">
    <location>
        <begin position="1"/>
        <end position="30"/>
    </location>
</feature>
<dbReference type="GO" id="GO:0005730">
    <property type="term" value="C:nucleolus"/>
    <property type="evidence" value="ECO:0007669"/>
    <property type="project" value="UniProtKB-SubCell"/>
</dbReference>
<keyword evidence="2 5" id="KW-0853">WD repeat</keyword>
<dbReference type="PROSITE" id="PS00678">
    <property type="entry name" value="WD_REPEATS_1"/>
    <property type="match status" value="1"/>
</dbReference>
<dbReference type="CDD" id="cd00200">
    <property type="entry name" value="WD40"/>
    <property type="match status" value="1"/>
</dbReference>
<dbReference type="PROSITE" id="PS50294">
    <property type="entry name" value="WD_REPEATS_REGION"/>
    <property type="match status" value="3"/>
</dbReference>
<organism evidence="8 9">
    <name type="scientific">Littorina saxatilis</name>
    <dbReference type="NCBI Taxonomy" id="31220"/>
    <lineage>
        <taxon>Eukaryota</taxon>
        <taxon>Metazoa</taxon>
        <taxon>Spiralia</taxon>
        <taxon>Lophotrochozoa</taxon>
        <taxon>Mollusca</taxon>
        <taxon>Gastropoda</taxon>
        <taxon>Caenogastropoda</taxon>
        <taxon>Littorinimorpha</taxon>
        <taxon>Littorinoidea</taxon>
        <taxon>Littorinidae</taxon>
        <taxon>Littorina</taxon>
    </lineage>
</organism>
<keyword evidence="3" id="KW-0677">Repeat</keyword>
<dbReference type="GO" id="GO:0007219">
    <property type="term" value="P:Notch signaling pathway"/>
    <property type="evidence" value="ECO:0007669"/>
    <property type="project" value="TreeGrafter"/>
</dbReference>
<name>A0AAN9FW48_9CAEN</name>